<dbReference type="Proteomes" id="UP001235760">
    <property type="component" value="Unassembled WGS sequence"/>
</dbReference>
<evidence type="ECO:0000256" key="1">
    <source>
        <dbReference type="SAM" id="SignalP"/>
    </source>
</evidence>
<comment type="caution">
    <text evidence="2">The sequence shown here is derived from an EMBL/GenBank/DDBJ whole genome shotgun (WGS) entry which is preliminary data.</text>
</comment>
<name>A0ABT9G2Z6_LEPDI</name>
<accession>A0ABT9G2Z6</accession>
<keyword evidence="1" id="KW-0732">Signal</keyword>
<evidence type="ECO:0000313" key="3">
    <source>
        <dbReference type="Proteomes" id="UP001235760"/>
    </source>
</evidence>
<keyword evidence="3" id="KW-1185">Reference proteome</keyword>
<feature type="signal peptide" evidence="1">
    <location>
        <begin position="1"/>
        <end position="32"/>
    </location>
</feature>
<evidence type="ECO:0000313" key="2">
    <source>
        <dbReference type="EMBL" id="MDP4300862.1"/>
    </source>
</evidence>
<gene>
    <name evidence="2" type="ORF">Q8X39_09450</name>
</gene>
<evidence type="ECO:0008006" key="4">
    <source>
        <dbReference type="Google" id="ProtNLM"/>
    </source>
</evidence>
<feature type="chain" id="PRO_5046942546" description="Porin" evidence="1">
    <location>
        <begin position="33"/>
        <end position="437"/>
    </location>
</feature>
<reference evidence="2 3" key="1">
    <citation type="submission" date="2023-08" db="EMBL/GenBank/DDBJ databases">
        <authorList>
            <person name="Roldan D.M."/>
            <person name="Menes R.J."/>
        </authorList>
    </citation>
    <scope>NUCLEOTIDE SEQUENCE [LARGE SCALE GENOMIC DNA]</scope>
    <source>
        <strain evidence="2 3">CCM 2812</strain>
    </source>
</reference>
<dbReference type="EMBL" id="JAUZEE010000004">
    <property type="protein sequence ID" value="MDP4300862.1"/>
    <property type="molecule type" value="Genomic_DNA"/>
</dbReference>
<protein>
    <recommendedName>
        <fullName evidence="4">Porin</fullName>
    </recommendedName>
</protein>
<dbReference type="RefSeq" id="WP_305749422.1">
    <property type="nucleotide sequence ID" value="NZ_JAUZEE010000004.1"/>
</dbReference>
<dbReference type="SUPFAM" id="SSF56935">
    <property type="entry name" value="Porins"/>
    <property type="match status" value="1"/>
</dbReference>
<proteinExistence type="predicted"/>
<organism evidence="2 3">
    <name type="scientific">Leptothrix discophora</name>
    <dbReference type="NCBI Taxonomy" id="89"/>
    <lineage>
        <taxon>Bacteria</taxon>
        <taxon>Pseudomonadati</taxon>
        <taxon>Pseudomonadota</taxon>
        <taxon>Betaproteobacteria</taxon>
        <taxon>Burkholderiales</taxon>
        <taxon>Sphaerotilaceae</taxon>
        <taxon>Leptothrix</taxon>
    </lineage>
</organism>
<sequence length="437" mass="47228">MVIAPFPLRTVRAARFATCGAGLLLSASIAQAIDLGPFTLSGFAKIESQTGSNQCPSCQRFPDEDKQRFWADELVAGKPYGRHTQTTTLIQPYLGGKFDLGGGYRLNGLLSQRWRDGKVDIPGFWYEKNVAISHEDLGSLRVGAMTTRTWSVADYPYGSNVGVADAWGSAGAGYGLLTKAVRYTTRPLDVFDGDLVLEATWDRGNTGFKVNKPRFLELYGQYRHGDLVVDAMAQDTRNGTPSAWSHGPFTGLTPNADDDAKLGGSGQSIAMAMARYQVDSQWEVSGGLRRNRWSGAYAVITRTGPPALWNNMFNVDWNGSLKGVANPGYPATSVDLMAGLRYRSGPWIASTGLVHLGKARTDNPSERGQSNSALINAYGLQYEYGGGLAVYGLAGWVRYGRLGLSPMSMPGNSSFTNVDSRVARSGNWVGLGVVYAQ</sequence>